<accession>A0ABW5YBK7</accession>
<keyword evidence="3" id="KW-1185">Reference proteome</keyword>
<dbReference type="RefSeq" id="WP_377183567.1">
    <property type="nucleotide sequence ID" value="NZ_JBHUPD010000001.1"/>
</dbReference>
<reference evidence="3" key="1">
    <citation type="journal article" date="2019" name="Int. J. Syst. Evol. Microbiol.">
        <title>The Global Catalogue of Microorganisms (GCM) 10K type strain sequencing project: providing services to taxonomists for standard genome sequencing and annotation.</title>
        <authorList>
            <consortium name="The Broad Institute Genomics Platform"/>
            <consortium name="The Broad Institute Genome Sequencing Center for Infectious Disease"/>
            <person name="Wu L."/>
            <person name="Ma J."/>
        </authorList>
    </citation>
    <scope>NUCLEOTIDE SEQUENCE [LARGE SCALE GENOMIC DNA]</scope>
    <source>
        <strain evidence="3">KCTC 22437</strain>
    </source>
</reference>
<dbReference type="EMBL" id="JBHUPD010000001">
    <property type="protein sequence ID" value="MFD2872177.1"/>
    <property type="molecule type" value="Genomic_DNA"/>
</dbReference>
<feature type="chain" id="PRO_5045576751" description="DUF3472 domain-containing protein" evidence="1">
    <location>
        <begin position="25"/>
        <end position="309"/>
    </location>
</feature>
<keyword evidence="1" id="KW-0732">Signal</keyword>
<evidence type="ECO:0000313" key="2">
    <source>
        <dbReference type="EMBL" id="MFD2872177.1"/>
    </source>
</evidence>
<sequence length="309" mass="34616">MIKNKNRFFLLLIALLPFNIKAIAQKAQITETVYHSPGGTYSDWYFPKDVHYTSLEWTFVPVADPPASLTEEGLLHYYAYNFALVNATDAVGGGYAGFQTNGIFKDKPEGEVINFSIWGSNAGKTNGMLNTANIESGGVQIMFKYRWMVKHRYRFELKQGPSGTDASGKWWGLWVTDESTNIKTFIGEQRVPSVINGKPAEYWNAHTSMFGEDLHWWKSLNGNVKYPDCTAFQPSAMAAINITANGGAVKPVRFTNYDNSGKPVTGSNGFKSVNCDVSIYRDSLDFNVQHNLGYWSVPAPDFIKQINKR</sequence>
<comment type="caution">
    <text evidence="2">The sequence shown here is derived from an EMBL/GenBank/DDBJ whole genome shotgun (WGS) entry which is preliminary data.</text>
</comment>
<evidence type="ECO:0000256" key="1">
    <source>
        <dbReference type="SAM" id="SignalP"/>
    </source>
</evidence>
<organism evidence="2 3">
    <name type="scientific">Mucilaginibacter ximonensis</name>
    <dbReference type="NCBI Taxonomy" id="538021"/>
    <lineage>
        <taxon>Bacteria</taxon>
        <taxon>Pseudomonadati</taxon>
        <taxon>Bacteroidota</taxon>
        <taxon>Sphingobacteriia</taxon>
        <taxon>Sphingobacteriales</taxon>
        <taxon>Sphingobacteriaceae</taxon>
        <taxon>Mucilaginibacter</taxon>
    </lineage>
</organism>
<evidence type="ECO:0000313" key="3">
    <source>
        <dbReference type="Proteomes" id="UP001597557"/>
    </source>
</evidence>
<evidence type="ECO:0008006" key="4">
    <source>
        <dbReference type="Google" id="ProtNLM"/>
    </source>
</evidence>
<protein>
    <recommendedName>
        <fullName evidence="4">DUF3472 domain-containing protein</fullName>
    </recommendedName>
</protein>
<name>A0ABW5YBK7_9SPHI</name>
<feature type="signal peptide" evidence="1">
    <location>
        <begin position="1"/>
        <end position="24"/>
    </location>
</feature>
<gene>
    <name evidence="2" type="ORF">ACFS5N_06850</name>
</gene>
<proteinExistence type="predicted"/>
<dbReference type="Proteomes" id="UP001597557">
    <property type="component" value="Unassembled WGS sequence"/>
</dbReference>